<keyword evidence="1" id="KW-0812">Transmembrane</keyword>
<evidence type="ECO:0000256" key="1">
    <source>
        <dbReference type="SAM" id="Phobius"/>
    </source>
</evidence>
<feature type="transmembrane region" description="Helical" evidence="1">
    <location>
        <begin position="101"/>
        <end position="123"/>
    </location>
</feature>
<reference evidence="2 3" key="1">
    <citation type="journal article" date="2021" name="BMC Genomics">
        <title>Datura genome reveals duplications of psychoactive alkaloid biosynthetic genes and high mutation rate following tissue culture.</title>
        <authorList>
            <person name="Rajewski A."/>
            <person name="Carter-House D."/>
            <person name="Stajich J."/>
            <person name="Litt A."/>
        </authorList>
    </citation>
    <scope>NUCLEOTIDE SEQUENCE [LARGE SCALE GENOMIC DNA]</scope>
    <source>
        <strain evidence="2">AR-01</strain>
    </source>
</reference>
<evidence type="ECO:0000313" key="3">
    <source>
        <dbReference type="Proteomes" id="UP000823775"/>
    </source>
</evidence>
<organism evidence="2 3">
    <name type="scientific">Datura stramonium</name>
    <name type="common">Jimsonweed</name>
    <name type="synonym">Common thornapple</name>
    <dbReference type="NCBI Taxonomy" id="4076"/>
    <lineage>
        <taxon>Eukaryota</taxon>
        <taxon>Viridiplantae</taxon>
        <taxon>Streptophyta</taxon>
        <taxon>Embryophyta</taxon>
        <taxon>Tracheophyta</taxon>
        <taxon>Spermatophyta</taxon>
        <taxon>Magnoliopsida</taxon>
        <taxon>eudicotyledons</taxon>
        <taxon>Gunneridae</taxon>
        <taxon>Pentapetalae</taxon>
        <taxon>asterids</taxon>
        <taxon>lamiids</taxon>
        <taxon>Solanales</taxon>
        <taxon>Solanaceae</taxon>
        <taxon>Solanoideae</taxon>
        <taxon>Datureae</taxon>
        <taxon>Datura</taxon>
    </lineage>
</organism>
<protein>
    <submittedName>
        <fullName evidence="2">Uncharacterized protein</fullName>
    </submittedName>
</protein>
<name>A0ABS8SGE7_DATST</name>
<keyword evidence="3" id="KW-1185">Reference proteome</keyword>
<keyword evidence="1" id="KW-0472">Membrane</keyword>
<gene>
    <name evidence="2" type="ORF">HAX54_036530</name>
</gene>
<dbReference type="Proteomes" id="UP000823775">
    <property type="component" value="Unassembled WGS sequence"/>
</dbReference>
<feature type="transmembrane region" description="Helical" evidence="1">
    <location>
        <begin position="143"/>
        <end position="161"/>
    </location>
</feature>
<evidence type="ECO:0000313" key="2">
    <source>
        <dbReference type="EMBL" id="MCD7457893.1"/>
    </source>
</evidence>
<dbReference type="PANTHER" id="PTHR34543">
    <property type="entry name" value="PROTEIN ABA DEFICIENT 4, CHLOROPLASTIC"/>
    <property type="match status" value="1"/>
</dbReference>
<dbReference type="PANTHER" id="PTHR34543:SF9">
    <property type="entry name" value="PROTEIN ABA DEFICIENT 4, CHLOROPLASTIC-LIKE ISOFORM X1"/>
    <property type="match status" value="1"/>
</dbReference>
<comment type="caution">
    <text evidence="2">The sequence shown here is derived from an EMBL/GenBank/DDBJ whole genome shotgun (WGS) entry which is preliminary data.</text>
</comment>
<keyword evidence="1" id="KW-1133">Transmembrane helix</keyword>
<dbReference type="EMBL" id="JACEIK010000485">
    <property type="protein sequence ID" value="MCD7457893.1"/>
    <property type="molecule type" value="Genomic_DNA"/>
</dbReference>
<sequence>MALSSSTCFYHSQFSLKTDRWAPALTSDIPSNIRRNQPASSALKTLTPDHLSEQVQKQGTKHSSCWSFRGGSRVILQPNLQILPQRKSCRVSAMWLPSSQIASSAFTLGTAAVLPFYTLMVAAPKAEFVYHDGLQNGIETRHSVSLCLLFCPIGIVIHLLTKAVLLCSAEKTAPTTH</sequence>
<accession>A0ABS8SGE7</accession>
<proteinExistence type="predicted"/>